<evidence type="ECO:0000256" key="2">
    <source>
        <dbReference type="ARBA" id="ARBA00013064"/>
    </source>
</evidence>
<dbReference type="EC" id="3.1.3.48" evidence="2"/>
<dbReference type="eggNOG" id="COG4464">
    <property type="taxonomic scope" value="Bacteria"/>
</dbReference>
<dbReference type="PANTHER" id="PTHR39181">
    <property type="entry name" value="TYROSINE-PROTEIN PHOSPHATASE YWQE"/>
    <property type="match status" value="1"/>
</dbReference>
<dbReference type="PIRSF" id="PIRSF016557">
    <property type="entry name" value="Caps_synth_CpsB"/>
    <property type="match status" value="1"/>
</dbReference>
<dbReference type="HOGENOM" id="CLU_085966_1_0_5"/>
<reference evidence="5 6" key="2">
    <citation type="journal article" date="2012" name="Int. J. Syst. Evol. Microbiol.">
        <title>Magnetococcus marinus gen. nov., sp. nov., a marine, magnetotactic bacterium that represents a novel lineage (Magnetococcaceae fam. nov.; Magnetococcales ord. nov.) at the base of the Alphaproteobacteria.</title>
        <authorList>
            <person name="Bazylinski D.A."/>
            <person name="Williams T.J."/>
            <person name="Lefevre C.T."/>
            <person name="Berg R.J."/>
            <person name="Zhang C.L."/>
            <person name="Bowser S.S."/>
            <person name="Dean A.J."/>
            <person name="Beveridge T.J."/>
        </authorList>
    </citation>
    <scope>NUCLEOTIDE SEQUENCE [LARGE SCALE GENOMIC DNA]</scope>
    <source>
        <strain evidence="6">ATCC BAA-1437 / JCM 17883 / MC-1</strain>
    </source>
</reference>
<protein>
    <recommendedName>
        <fullName evidence="2">protein-tyrosine-phosphatase</fullName>
        <ecNumber evidence="2">3.1.3.48</ecNumber>
    </recommendedName>
</protein>
<name>A0L9J4_MAGMM</name>
<dbReference type="EMBL" id="CP000471">
    <property type="protein sequence ID" value="ABK44637.1"/>
    <property type="molecule type" value="Genomic_DNA"/>
</dbReference>
<evidence type="ECO:0000256" key="3">
    <source>
        <dbReference type="ARBA" id="ARBA00022801"/>
    </source>
</evidence>
<organism evidence="5 6">
    <name type="scientific">Magnetococcus marinus (strain ATCC BAA-1437 / JCM 17883 / MC-1)</name>
    <dbReference type="NCBI Taxonomy" id="156889"/>
    <lineage>
        <taxon>Bacteria</taxon>
        <taxon>Pseudomonadati</taxon>
        <taxon>Pseudomonadota</taxon>
        <taxon>Magnetococcia</taxon>
        <taxon>Magnetococcales</taxon>
        <taxon>Magnetococcaceae</taxon>
        <taxon>Magnetococcus</taxon>
    </lineage>
</organism>
<dbReference type="SUPFAM" id="SSF89550">
    <property type="entry name" value="PHP domain-like"/>
    <property type="match status" value="1"/>
</dbReference>
<accession>A0L9J4</accession>
<dbReference type="Pfam" id="PF19567">
    <property type="entry name" value="CpsB_CapC"/>
    <property type="match status" value="1"/>
</dbReference>
<dbReference type="KEGG" id="mgm:Mmc1_2136"/>
<keyword evidence="3" id="KW-0378">Hydrolase</keyword>
<dbReference type="GO" id="GO:0004725">
    <property type="term" value="F:protein tyrosine phosphatase activity"/>
    <property type="evidence" value="ECO:0007669"/>
    <property type="project" value="UniProtKB-EC"/>
</dbReference>
<proteinExistence type="inferred from homology"/>
<dbReference type="PANTHER" id="PTHR39181:SF1">
    <property type="entry name" value="TYROSINE-PROTEIN PHOSPHATASE YWQE"/>
    <property type="match status" value="1"/>
</dbReference>
<comment type="catalytic activity">
    <reaction evidence="4">
        <text>O-phospho-L-tyrosyl-[protein] + H2O = L-tyrosyl-[protein] + phosphate</text>
        <dbReference type="Rhea" id="RHEA:10684"/>
        <dbReference type="Rhea" id="RHEA-COMP:10136"/>
        <dbReference type="Rhea" id="RHEA-COMP:20101"/>
        <dbReference type="ChEBI" id="CHEBI:15377"/>
        <dbReference type="ChEBI" id="CHEBI:43474"/>
        <dbReference type="ChEBI" id="CHEBI:46858"/>
        <dbReference type="ChEBI" id="CHEBI:61978"/>
        <dbReference type="EC" id="3.1.3.48"/>
    </reaction>
</comment>
<evidence type="ECO:0000313" key="5">
    <source>
        <dbReference type="EMBL" id="ABK44637.1"/>
    </source>
</evidence>
<gene>
    <name evidence="5" type="ordered locus">Mmc1_2136</name>
</gene>
<dbReference type="InterPro" id="IPR016667">
    <property type="entry name" value="Caps_polysacc_synth_CpsB/CapC"/>
</dbReference>
<dbReference type="RefSeq" id="WP_011713765.1">
    <property type="nucleotide sequence ID" value="NC_008576.1"/>
</dbReference>
<sequence>MQQSFPLTGYIDLHAHILPGLDDGASTMQMALDMARMAVADGITCMVATPHLNPLSAWNNSAEVVRRALDTLRTHLNKAQIPLQVEGAAELRLTTKTLQQLQSGYAPLLSHGPGPCRYALIEFAHTGLQGAELFMTELLLHRGYTPVIAHPERIRTFRENPDRLEPFIKLGCLTQITASAICGSYGDGVIQLVDGWMEKGWVHLIASDAHNIHRRQPAMRDAGRLLAAQFGHEAAQQLLITHPQAVLQGQPLG</sequence>
<dbReference type="GO" id="GO:0030145">
    <property type="term" value="F:manganese ion binding"/>
    <property type="evidence" value="ECO:0007669"/>
    <property type="project" value="InterPro"/>
</dbReference>
<dbReference type="AlphaFoldDB" id="A0L9J4"/>
<evidence type="ECO:0000256" key="4">
    <source>
        <dbReference type="ARBA" id="ARBA00051722"/>
    </source>
</evidence>
<evidence type="ECO:0000256" key="1">
    <source>
        <dbReference type="ARBA" id="ARBA00005750"/>
    </source>
</evidence>
<evidence type="ECO:0000313" key="6">
    <source>
        <dbReference type="Proteomes" id="UP000002586"/>
    </source>
</evidence>
<dbReference type="OrthoDB" id="9788539at2"/>
<dbReference type="InterPro" id="IPR016195">
    <property type="entry name" value="Pol/histidinol_Pase-like"/>
</dbReference>
<dbReference type="Proteomes" id="UP000002586">
    <property type="component" value="Chromosome"/>
</dbReference>
<dbReference type="STRING" id="156889.Mmc1_2136"/>
<dbReference type="Gene3D" id="3.20.20.140">
    <property type="entry name" value="Metal-dependent hydrolases"/>
    <property type="match status" value="1"/>
</dbReference>
<keyword evidence="6" id="KW-1185">Reference proteome</keyword>
<reference evidence="6" key="1">
    <citation type="journal article" date="2009" name="Appl. Environ. Microbiol.">
        <title>Complete genome sequence of the chemolithoautotrophic marine magnetotactic coccus strain MC-1.</title>
        <authorList>
            <person name="Schubbe S."/>
            <person name="Williams T.J."/>
            <person name="Xie G."/>
            <person name="Kiss H.E."/>
            <person name="Brettin T.S."/>
            <person name="Martinez D."/>
            <person name="Ross C.A."/>
            <person name="Schuler D."/>
            <person name="Cox B.L."/>
            <person name="Nealson K.H."/>
            <person name="Bazylinski D.A."/>
        </authorList>
    </citation>
    <scope>NUCLEOTIDE SEQUENCE [LARGE SCALE GENOMIC DNA]</scope>
    <source>
        <strain evidence="6">ATCC BAA-1437 / JCM 17883 / MC-1</strain>
    </source>
</reference>
<comment type="similarity">
    <text evidence="1">Belongs to the metallo-dependent hydrolases superfamily. CpsB/CapC family.</text>
</comment>